<dbReference type="PROSITE" id="PS50835">
    <property type="entry name" value="IG_LIKE"/>
    <property type="match status" value="1"/>
</dbReference>
<dbReference type="NCBIfam" id="TIGR01643">
    <property type="entry name" value="YD_repeat_2x"/>
    <property type="match status" value="1"/>
</dbReference>
<dbReference type="Gene3D" id="3.80.10.10">
    <property type="entry name" value="Ribonuclease Inhibitor"/>
    <property type="match status" value="4"/>
</dbReference>
<dbReference type="PRINTS" id="PR00019">
    <property type="entry name" value="LEURICHRPT"/>
</dbReference>
<dbReference type="Pfam" id="PF05593">
    <property type="entry name" value="RHS_repeat"/>
    <property type="match status" value="1"/>
</dbReference>
<sequence>MKLTLTLTMLILAGILSAHAQVTPAEKQALQDLYNATDGPNWATETDNYFVDDWDFSGNVTSDWYGVTVQNGHVVELDLEYNELTGTIPSSIGDLVHLTYLNLSVNNLVGSIPSEIGNLTLLQILDLYNNDFSGNLPSTLGNLTDLTNLNLSGNELSGAIPPELGNLVNLIHLYIYYSGLEGSIPPELGNLSNLQNLSIYGNEFSGVIPPELGNLTNLTRLNLSNNFFNGSIPPELGNLTNLTHLDIINTTINGPLPAELGDLSNLLWLDLSNNNLNGTLPSELGNLSSLQWLQLSNNVLNGAIPSELQNLANLRYLYVDNNMLNGPLPAELGNLSNLQYLDLSNNEIDGSIPPELGNMTALGTLNIANNELSGAIPPELSNLPLGSLNLQNNNLSGSIPPELGNFPWLENLFLNNNLFSGPIPPELGNLTGLMVLSLQNNQLSGFIPSELGNLSGLVVLYLQNNELTGEIPPELGDLYIYYFDVSNNELSGVIPVELGNLTNLRLLKLNNNSLNGTIPTEFGNLTDLVELRLDYNELVGSIPSELGNISNMENLYLNDNDLSSDIPMEIVDNTYASIYVENNLFDFGNLEYTYQNAFEHIFTYTPQQKTDQPQALQVIEGEDIVLSTAISGSQNHYVWYKDGQPINGAPDAPDYTLVGATQQDAGTYHCEMTSDIVANLTLIRNDIVLEVSESQEQPEEENWNIITVWDYDMDTNLKANNRRYYNELGKHVQTQSWDAVTQAIWGQATLYDYQGRPALSTLSAPLPGQTEFQYHHTFITDDAGDVYDAKDFDHDPFTPDRVLDHGPLGQYYNGLTSHQYQDVTQYPFVRTVFSDLNPDTPRATVGGNKTDTDGKNGITEADQWPQAYTFTMPATDELSLDVAFNDVAYTGIQTLKTVTRDVHGNENVVFTDTDGKLLATARSGDQGVVSPQMNLPIGAQGWVDVHIPQGVTGISMGDQGGVTVYNLITDAVEQTPMANLPPGFYRVAVNDLENYTPNSLSVRYHVTYYDYSLNEYDEANRLVASYQPVTDGNGDKLVTTYTYNTLGQLVSTTSPDEGTANFKYRNDGQIRYSQNSEQALVGEVSYTDYDTFGRPVESGVLLNVFFATLDPDAPLPQANKKETVATVYDFLDDDDHDFLNNLDPNYQHPSFLAGNVAKTSNAQSTTYYSYDGYGRVQWLVQHIDGLGTKTLDYAYEPLTGMVQKVTYQKGEADQFIHSYTYNQRDQLVQVQTSVDDNTFALQAEYTYNDAGTLVRTELADGAQGLDYVYTLAGQLKSINHPTLSPSEDPGGDLNDLFGMQLDYHLGDYQRTQNTNITTAPQGTDQLNGNIKGIRWQTATQGSKESQYVYSYDRNNWLIAADFDPDDKNNKEYDLESLTYDANGNLQSLVRNKNEENNSTAMDDLSYHYNEDKPNQLLWVNDVEGDVPNADDIGGQAQGNYQYNSIGQLTHDNSQQITYIYTTSGLVAEVQRNGKPLVKFFYNDRNHRVKKETYENGLLMATTYYVRDVAGSVMAIYSDFSGEMQLAEQPIYGAGRVGVAYNGMNDEKTYVYELTDHLGNVRAVFTKNNNDANLEGYTDYYPFGMPMPNRTLLGPEGYRYAFQGQEKDPETGKEAFELRLWDSRIGRWLTIDPFRQFANPYLGMGNSPIKFIDPDGGTCVDSQGNAIPCPNGYEQFNGPTPEMFEVWDDGTVFELTAPGVDVTHYTLNITRDVETVNSTTSTFDFGNGLVTGFFLEPPGPDTFERNQDRRIPEGIFNIRDHNGNRFQNVFNIYNDGVPQDRFILIHGGNTADDTEGCLLPGCTRLTDKVKGSQTKLRELRTVINAVGVQNVTVRIQSNYHDYINIIQLRN</sequence>
<dbReference type="Proteomes" id="UP001595841">
    <property type="component" value="Unassembled WGS sequence"/>
</dbReference>
<evidence type="ECO:0000256" key="3">
    <source>
        <dbReference type="ARBA" id="ARBA00022737"/>
    </source>
</evidence>
<organism evidence="7 8">
    <name type="scientific">Flagellimonas marina</name>
    <dbReference type="NCBI Taxonomy" id="1775168"/>
    <lineage>
        <taxon>Bacteria</taxon>
        <taxon>Pseudomonadati</taxon>
        <taxon>Bacteroidota</taxon>
        <taxon>Flavobacteriia</taxon>
        <taxon>Flavobacteriales</taxon>
        <taxon>Flavobacteriaceae</taxon>
        <taxon>Flagellimonas</taxon>
    </lineage>
</organism>
<dbReference type="InterPro" id="IPR032675">
    <property type="entry name" value="LRR_dom_sf"/>
</dbReference>
<evidence type="ECO:0000256" key="1">
    <source>
        <dbReference type="ARBA" id="ARBA00022614"/>
    </source>
</evidence>
<dbReference type="SUPFAM" id="SSF52058">
    <property type="entry name" value="L domain-like"/>
    <property type="match status" value="2"/>
</dbReference>
<dbReference type="InterPro" id="IPR001611">
    <property type="entry name" value="Leu-rich_rpt"/>
</dbReference>
<keyword evidence="4" id="KW-1015">Disulfide bond</keyword>
<dbReference type="SUPFAM" id="SSF48726">
    <property type="entry name" value="Immunoglobulin"/>
    <property type="match status" value="1"/>
</dbReference>
<evidence type="ECO:0000256" key="2">
    <source>
        <dbReference type="ARBA" id="ARBA00022729"/>
    </source>
</evidence>
<protein>
    <submittedName>
        <fullName evidence="7">DUF5675 family protein</fullName>
    </submittedName>
</protein>
<dbReference type="InterPro" id="IPR031325">
    <property type="entry name" value="RHS_repeat"/>
</dbReference>
<dbReference type="Gene3D" id="2.180.10.10">
    <property type="entry name" value="RHS repeat-associated core"/>
    <property type="match status" value="1"/>
</dbReference>
<dbReference type="PANTHER" id="PTHR48054:SF82">
    <property type="entry name" value="LRR RECEPTOR-LIKE SERINE_THREONINE-PROTEIN KINASE FLS2"/>
    <property type="match status" value="1"/>
</dbReference>
<dbReference type="InterPro" id="IPR013783">
    <property type="entry name" value="Ig-like_fold"/>
</dbReference>
<dbReference type="SMART" id="SM00409">
    <property type="entry name" value="IG"/>
    <property type="match status" value="1"/>
</dbReference>
<gene>
    <name evidence="7" type="ORF">ACFOWS_13485</name>
</gene>
<feature type="chain" id="PRO_5045888330" evidence="5">
    <location>
        <begin position="21"/>
        <end position="1849"/>
    </location>
</feature>
<dbReference type="Pfam" id="PF23598">
    <property type="entry name" value="LRR_14"/>
    <property type="match status" value="2"/>
</dbReference>
<dbReference type="SMART" id="SM00369">
    <property type="entry name" value="LRR_TYP"/>
    <property type="match status" value="11"/>
</dbReference>
<comment type="caution">
    <text evidence="7">The sequence shown here is derived from an EMBL/GenBank/DDBJ whole genome shotgun (WGS) entry which is preliminary data.</text>
</comment>
<feature type="signal peptide" evidence="5">
    <location>
        <begin position="1"/>
        <end position="20"/>
    </location>
</feature>
<dbReference type="InterPro" id="IPR052592">
    <property type="entry name" value="LRR-RLK"/>
</dbReference>
<proteinExistence type="predicted"/>
<accession>A0ABV8PR48</accession>
<dbReference type="PANTHER" id="PTHR48054">
    <property type="entry name" value="RECEPTOR KINASE-LIKE PROTEIN XA21"/>
    <property type="match status" value="1"/>
</dbReference>
<evidence type="ECO:0000313" key="7">
    <source>
        <dbReference type="EMBL" id="MFC4221160.1"/>
    </source>
</evidence>
<feature type="domain" description="Ig-like" evidence="6">
    <location>
        <begin position="606"/>
        <end position="681"/>
    </location>
</feature>
<evidence type="ECO:0000256" key="4">
    <source>
        <dbReference type="ARBA" id="ARBA00023157"/>
    </source>
</evidence>
<dbReference type="InterPro" id="IPR003591">
    <property type="entry name" value="Leu-rich_rpt_typical-subtyp"/>
</dbReference>
<dbReference type="InterPro" id="IPR043732">
    <property type="entry name" value="DUF5675"/>
</dbReference>
<dbReference type="InterPro" id="IPR022385">
    <property type="entry name" value="Rhs_assc_core"/>
</dbReference>
<keyword evidence="3" id="KW-0677">Repeat</keyword>
<dbReference type="Pfam" id="PF18925">
    <property type="entry name" value="DUF5675"/>
    <property type="match status" value="1"/>
</dbReference>
<dbReference type="InterPro" id="IPR007110">
    <property type="entry name" value="Ig-like_dom"/>
</dbReference>
<keyword evidence="2 5" id="KW-0732">Signal</keyword>
<evidence type="ECO:0000259" key="6">
    <source>
        <dbReference type="PROSITE" id="PS50835"/>
    </source>
</evidence>
<dbReference type="InterPro" id="IPR036179">
    <property type="entry name" value="Ig-like_dom_sf"/>
</dbReference>
<keyword evidence="8" id="KW-1185">Reference proteome</keyword>
<name>A0ABV8PR48_9FLAO</name>
<dbReference type="RefSeq" id="WP_379765398.1">
    <property type="nucleotide sequence ID" value="NZ_JBHSCL010000007.1"/>
</dbReference>
<evidence type="ECO:0000256" key="5">
    <source>
        <dbReference type="SAM" id="SignalP"/>
    </source>
</evidence>
<reference evidence="8" key="1">
    <citation type="journal article" date="2019" name="Int. J. Syst. Evol. Microbiol.">
        <title>The Global Catalogue of Microorganisms (GCM) 10K type strain sequencing project: providing services to taxonomists for standard genome sequencing and annotation.</title>
        <authorList>
            <consortium name="The Broad Institute Genomics Platform"/>
            <consortium name="The Broad Institute Genome Sequencing Center for Infectious Disease"/>
            <person name="Wu L."/>
            <person name="Ma J."/>
        </authorList>
    </citation>
    <scope>NUCLEOTIDE SEQUENCE [LARGE SCALE GENOMIC DNA]</scope>
    <source>
        <strain evidence="8">CGMCC 1.15774</strain>
    </source>
</reference>
<dbReference type="InterPro" id="IPR006530">
    <property type="entry name" value="YD"/>
</dbReference>
<dbReference type="InterPro" id="IPR003599">
    <property type="entry name" value="Ig_sub"/>
</dbReference>
<dbReference type="InterPro" id="IPR055414">
    <property type="entry name" value="LRR_R13L4/SHOC2-like"/>
</dbReference>
<dbReference type="PROSITE" id="PS51450">
    <property type="entry name" value="LRR"/>
    <property type="match status" value="1"/>
</dbReference>
<dbReference type="EMBL" id="JBHSCL010000007">
    <property type="protein sequence ID" value="MFC4221160.1"/>
    <property type="molecule type" value="Genomic_DNA"/>
</dbReference>
<keyword evidence="1" id="KW-0433">Leucine-rich repeat</keyword>
<dbReference type="Pfam" id="PF00560">
    <property type="entry name" value="LRR_1"/>
    <property type="match status" value="7"/>
</dbReference>
<dbReference type="NCBIfam" id="TIGR03696">
    <property type="entry name" value="Rhs_assc_core"/>
    <property type="match status" value="1"/>
</dbReference>
<dbReference type="Gene3D" id="2.60.40.10">
    <property type="entry name" value="Immunoglobulins"/>
    <property type="match status" value="1"/>
</dbReference>
<evidence type="ECO:0000313" key="8">
    <source>
        <dbReference type="Proteomes" id="UP001595841"/>
    </source>
</evidence>